<evidence type="ECO:0000313" key="1">
    <source>
        <dbReference type="EMBL" id="KIY44901.1"/>
    </source>
</evidence>
<accession>A0A0D7A4S3</accession>
<dbReference type="EMBL" id="KN882064">
    <property type="protein sequence ID" value="KIY44901.1"/>
    <property type="molecule type" value="Genomic_DNA"/>
</dbReference>
<organism evidence="1 2">
    <name type="scientific">Fistulina hepatica ATCC 64428</name>
    <dbReference type="NCBI Taxonomy" id="1128425"/>
    <lineage>
        <taxon>Eukaryota</taxon>
        <taxon>Fungi</taxon>
        <taxon>Dikarya</taxon>
        <taxon>Basidiomycota</taxon>
        <taxon>Agaricomycotina</taxon>
        <taxon>Agaricomycetes</taxon>
        <taxon>Agaricomycetidae</taxon>
        <taxon>Agaricales</taxon>
        <taxon>Fistulinaceae</taxon>
        <taxon>Fistulina</taxon>
    </lineage>
</organism>
<dbReference type="AlphaFoldDB" id="A0A0D7A4S3"/>
<name>A0A0D7A4S3_9AGAR</name>
<evidence type="ECO:0000313" key="2">
    <source>
        <dbReference type="Proteomes" id="UP000054144"/>
    </source>
</evidence>
<dbReference type="Proteomes" id="UP000054144">
    <property type="component" value="Unassembled WGS sequence"/>
</dbReference>
<proteinExistence type="predicted"/>
<protein>
    <submittedName>
        <fullName evidence="1">Uncharacterized protein</fullName>
    </submittedName>
</protein>
<keyword evidence="2" id="KW-1185">Reference proteome</keyword>
<gene>
    <name evidence="1" type="ORF">FISHEDRAFT_61580</name>
</gene>
<sequence>MSSIIPPSAVLRADRTRYLPIYHLYIQPPEAVRLKDGDQSGSFAVTDRTPHFSYVIPIHRPGFAQHCALRTAGWTTCGAVSLRCPADARNSLVGIDTFYIHLFPVIDERLASKSVEPISPSALELDDESLALLLGSGWETFSGDSPRKFDRAPYGFLFGVAAFDIGVLDAGSPGISTSRLPSSSMTHRLGCICPDVKVGLVLESRRDDIEAFSHTLPFLLSDRLPWQGIYAPGIDEKKNRIREMKTMPPRTAQMSLIGIRALIRAHFCRDGVKFSPSWRWM</sequence>
<reference evidence="1 2" key="1">
    <citation type="journal article" date="2015" name="Fungal Genet. Biol.">
        <title>Evolution of novel wood decay mechanisms in Agaricales revealed by the genome sequences of Fistulina hepatica and Cylindrobasidium torrendii.</title>
        <authorList>
            <person name="Floudas D."/>
            <person name="Held B.W."/>
            <person name="Riley R."/>
            <person name="Nagy L.G."/>
            <person name="Koehler G."/>
            <person name="Ransdell A.S."/>
            <person name="Younus H."/>
            <person name="Chow J."/>
            <person name="Chiniquy J."/>
            <person name="Lipzen A."/>
            <person name="Tritt A."/>
            <person name="Sun H."/>
            <person name="Haridas S."/>
            <person name="LaButti K."/>
            <person name="Ohm R.A."/>
            <person name="Kues U."/>
            <person name="Blanchette R.A."/>
            <person name="Grigoriev I.V."/>
            <person name="Minto R.E."/>
            <person name="Hibbett D.S."/>
        </authorList>
    </citation>
    <scope>NUCLEOTIDE SEQUENCE [LARGE SCALE GENOMIC DNA]</scope>
    <source>
        <strain evidence="1 2">ATCC 64428</strain>
    </source>
</reference>